<evidence type="ECO:0000313" key="13">
    <source>
        <dbReference type="Proteomes" id="UP001589628"/>
    </source>
</evidence>
<gene>
    <name evidence="12" type="primary">ntrB</name>
    <name evidence="12" type="ORF">ACFFLH_02365</name>
</gene>
<evidence type="ECO:0000259" key="11">
    <source>
        <dbReference type="PROSITE" id="PS50928"/>
    </source>
</evidence>
<keyword evidence="13" id="KW-1185">Reference proteome</keyword>
<dbReference type="EMBL" id="JBHLZN010000001">
    <property type="protein sequence ID" value="MFB9885258.1"/>
    <property type="molecule type" value="Genomic_DNA"/>
</dbReference>
<keyword evidence="4" id="KW-1003">Cell membrane</keyword>
<feature type="transmembrane region" description="Helical" evidence="10">
    <location>
        <begin position="148"/>
        <end position="172"/>
    </location>
</feature>
<comment type="similarity">
    <text evidence="10">Belongs to the binding-protein-dependent transport system permease family.</text>
</comment>
<feature type="domain" description="ABC transmembrane type-1" evidence="11">
    <location>
        <begin position="114"/>
        <end position="294"/>
    </location>
</feature>
<evidence type="ECO:0000313" key="12">
    <source>
        <dbReference type="EMBL" id="MFB9885258.1"/>
    </source>
</evidence>
<evidence type="ECO:0000256" key="5">
    <source>
        <dbReference type="ARBA" id="ARBA00022519"/>
    </source>
</evidence>
<evidence type="ECO:0000256" key="3">
    <source>
        <dbReference type="ARBA" id="ARBA00022448"/>
    </source>
</evidence>
<evidence type="ECO:0000256" key="10">
    <source>
        <dbReference type="RuleBase" id="RU363032"/>
    </source>
</evidence>
<keyword evidence="9 10" id="KW-0472">Membrane</keyword>
<feature type="transmembrane region" description="Helical" evidence="10">
    <location>
        <begin position="178"/>
        <end position="197"/>
    </location>
</feature>
<organism evidence="12 13">
    <name type="scientific">Balneatrix alpica</name>
    <dbReference type="NCBI Taxonomy" id="75684"/>
    <lineage>
        <taxon>Bacteria</taxon>
        <taxon>Pseudomonadati</taxon>
        <taxon>Pseudomonadota</taxon>
        <taxon>Gammaproteobacteria</taxon>
        <taxon>Oceanospirillales</taxon>
        <taxon>Balneatrichaceae</taxon>
        <taxon>Balneatrix</taxon>
    </lineage>
</organism>
<name>A0ABV5Z7L0_9GAMM</name>
<proteinExistence type="inferred from homology"/>
<feature type="transmembrane region" description="Helical" evidence="10">
    <location>
        <begin position="121"/>
        <end position="141"/>
    </location>
</feature>
<dbReference type="InterPro" id="IPR000515">
    <property type="entry name" value="MetI-like"/>
</dbReference>
<evidence type="ECO:0000256" key="8">
    <source>
        <dbReference type="ARBA" id="ARBA00023065"/>
    </source>
</evidence>
<feature type="transmembrane region" description="Helical" evidence="10">
    <location>
        <begin position="243"/>
        <end position="265"/>
    </location>
</feature>
<evidence type="ECO:0000256" key="6">
    <source>
        <dbReference type="ARBA" id="ARBA00022692"/>
    </source>
</evidence>
<sequence length="306" mass="33557">MSTLEHSGIAKLATLATTPTNKVPVNAAAQTKSEERFAEDKRFEQMLESMRPLLQSLILPFLTFAGLVLIWVMVQQHLATDLPTPAQVWQQSLELFADPFYQAGPNDMGIGWQVLYSLGRVMLGFGLAVLVGIPVGFLMGMSPVCKRAWLPLVQILRPVSPLAWLPIGLLLFKAVDPSAIFVIFITAIWPVIVNTAAGVEAIPNDYMNVARVLRLGRLEIARRILIPATLPAIITGMKLSLGVAWMVIVAAEMLTGGIGIGFYIWDEWNNLNVSSIIVAILIIGVVGILLESLMSGLERRFNYNSH</sequence>
<evidence type="ECO:0000256" key="2">
    <source>
        <dbReference type="ARBA" id="ARBA00004651"/>
    </source>
</evidence>
<evidence type="ECO:0000256" key="4">
    <source>
        <dbReference type="ARBA" id="ARBA00022475"/>
    </source>
</evidence>
<feature type="transmembrane region" description="Helical" evidence="10">
    <location>
        <begin position="271"/>
        <end position="290"/>
    </location>
</feature>
<dbReference type="RefSeq" id="WP_081414420.1">
    <property type="nucleotide sequence ID" value="NZ_JBHLZN010000001.1"/>
</dbReference>
<comment type="caution">
    <text evidence="12">The sequence shown here is derived from an EMBL/GenBank/DDBJ whole genome shotgun (WGS) entry which is preliminary data.</text>
</comment>
<dbReference type="PANTHER" id="PTHR30151:SF7">
    <property type="entry name" value="NITRATE IMPORT PERMEASE PROTEIN NRTB"/>
    <property type="match status" value="1"/>
</dbReference>
<dbReference type="InterPro" id="IPR035906">
    <property type="entry name" value="MetI-like_sf"/>
</dbReference>
<protein>
    <submittedName>
        <fullName evidence="12">Nitrate ABC transporter permease</fullName>
    </submittedName>
</protein>
<keyword evidence="7 10" id="KW-1133">Transmembrane helix</keyword>
<comment type="subcellular location">
    <subcellularLocation>
        <location evidence="1">Cell inner membrane</location>
    </subcellularLocation>
    <subcellularLocation>
        <location evidence="2 10">Cell membrane</location>
        <topology evidence="2 10">Multi-pass membrane protein</topology>
    </subcellularLocation>
</comment>
<dbReference type="InterPro" id="IPR005889">
    <property type="entry name" value="NtrB"/>
</dbReference>
<dbReference type="NCBIfam" id="TIGR01183">
    <property type="entry name" value="ntrB"/>
    <property type="match status" value="1"/>
</dbReference>
<keyword evidence="5" id="KW-0997">Cell inner membrane</keyword>
<accession>A0ABV5Z7L0</accession>
<dbReference type="PROSITE" id="PS50928">
    <property type="entry name" value="ABC_TM1"/>
    <property type="match status" value="1"/>
</dbReference>
<dbReference type="Pfam" id="PF00528">
    <property type="entry name" value="BPD_transp_1"/>
    <property type="match status" value="1"/>
</dbReference>
<evidence type="ECO:0000256" key="9">
    <source>
        <dbReference type="ARBA" id="ARBA00023136"/>
    </source>
</evidence>
<dbReference type="CDD" id="cd06261">
    <property type="entry name" value="TM_PBP2"/>
    <property type="match status" value="1"/>
</dbReference>
<keyword evidence="3 10" id="KW-0813">Transport</keyword>
<reference evidence="12 13" key="1">
    <citation type="submission" date="2024-09" db="EMBL/GenBank/DDBJ databases">
        <authorList>
            <person name="Sun Q."/>
            <person name="Mori K."/>
        </authorList>
    </citation>
    <scope>NUCLEOTIDE SEQUENCE [LARGE SCALE GENOMIC DNA]</scope>
    <source>
        <strain evidence="12 13">ATCC 51285</strain>
    </source>
</reference>
<dbReference type="Gene3D" id="1.10.3720.10">
    <property type="entry name" value="MetI-like"/>
    <property type="match status" value="1"/>
</dbReference>
<dbReference type="PANTHER" id="PTHR30151">
    <property type="entry name" value="ALKANE SULFONATE ABC TRANSPORTER-RELATED, MEMBRANE SUBUNIT"/>
    <property type="match status" value="1"/>
</dbReference>
<keyword evidence="8" id="KW-0406">Ion transport</keyword>
<evidence type="ECO:0000256" key="1">
    <source>
        <dbReference type="ARBA" id="ARBA00004533"/>
    </source>
</evidence>
<dbReference type="Proteomes" id="UP001589628">
    <property type="component" value="Unassembled WGS sequence"/>
</dbReference>
<keyword evidence="6 10" id="KW-0812">Transmembrane</keyword>
<dbReference type="SUPFAM" id="SSF161098">
    <property type="entry name" value="MetI-like"/>
    <property type="match status" value="1"/>
</dbReference>
<evidence type="ECO:0000256" key="7">
    <source>
        <dbReference type="ARBA" id="ARBA00022989"/>
    </source>
</evidence>
<feature type="transmembrane region" description="Helical" evidence="10">
    <location>
        <begin position="53"/>
        <end position="74"/>
    </location>
</feature>